<feature type="region of interest" description="Disordered" evidence="14">
    <location>
        <begin position="1"/>
        <end position="21"/>
    </location>
</feature>
<dbReference type="Proteomes" id="UP000070544">
    <property type="component" value="Unassembled WGS sequence"/>
</dbReference>
<dbReference type="Gene3D" id="3.40.50.150">
    <property type="entry name" value="Vaccinia Virus protein VP39"/>
    <property type="match status" value="1"/>
</dbReference>
<evidence type="ECO:0000256" key="2">
    <source>
        <dbReference type="ARBA" id="ARBA00004496"/>
    </source>
</evidence>
<keyword evidence="11" id="KW-0539">Nucleus</keyword>
<dbReference type="PANTHER" id="PTHR11006">
    <property type="entry name" value="PROTEIN ARGININE N-METHYLTRANSFERASE"/>
    <property type="match status" value="1"/>
</dbReference>
<evidence type="ECO:0000256" key="7">
    <source>
        <dbReference type="ARBA" id="ARBA00022691"/>
    </source>
</evidence>
<keyword evidence="7 13" id="KW-0949">S-adenosyl-L-methionine</keyword>
<dbReference type="EC" id="2.1.1.319" evidence="3"/>
<evidence type="ECO:0000256" key="9">
    <source>
        <dbReference type="ARBA" id="ARBA00023015"/>
    </source>
</evidence>
<keyword evidence="4" id="KW-0963">Cytoplasm</keyword>
<keyword evidence="17" id="KW-1185">Reference proteome</keyword>
<protein>
    <recommendedName>
        <fullName evidence="3">type I protein arginine methyltransferase</fullName>
        <ecNumber evidence="3">2.1.1.319</ecNumber>
    </recommendedName>
</protein>
<gene>
    <name evidence="16" type="ORF">M427DRAFT_66897</name>
</gene>
<keyword evidence="9" id="KW-0805">Transcription regulation</keyword>
<feature type="domain" description="Protein arginine N-methyltransferase" evidence="15">
    <location>
        <begin position="213"/>
        <end position="352"/>
    </location>
</feature>
<dbReference type="AlphaFoldDB" id="A0A139ASN5"/>
<dbReference type="Pfam" id="PF06325">
    <property type="entry name" value="PrmA"/>
    <property type="match status" value="1"/>
</dbReference>
<evidence type="ECO:0000256" key="3">
    <source>
        <dbReference type="ARBA" id="ARBA00011925"/>
    </source>
</evidence>
<evidence type="ECO:0000256" key="6">
    <source>
        <dbReference type="ARBA" id="ARBA00022679"/>
    </source>
</evidence>
<name>A0A139ASN5_GONPJ</name>
<feature type="compositionally biased region" description="Polar residues" evidence="14">
    <location>
        <begin position="381"/>
        <end position="393"/>
    </location>
</feature>
<dbReference type="Gene3D" id="2.70.160.11">
    <property type="entry name" value="Hnrnp arginine n-methyltransferase1"/>
    <property type="match status" value="1"/>
</dbReference>
<dbReference type="EMBL" id="KQ965737">
    <property type="protein sequence ID" value="KXS19758.1"/>
    <property type="molecule type" value="Genomic_DNA"/>
</dbReference>
<comment type="subcellular location">
    <subcellularLocation>
        <location evidence="2">Cytoplasm</location>
    </subcellularLocation>
    <subcellularLocation>
        <location evidence="1">Nucleus</location>
    </subcellularLocation>
</comment>
<dbReference type="InterPro" id="IPR025799">
    <property type="entry name" value="Arg_MeTrfase"/>
</dbReference>
<dbReference type="PANTHER" id="PTHR11006:SF10">
    <property type="entry name" value="HISTONE-ARGININE METHYLTRANSFERASE CARMER-RELATED"/>
    <property type="match status" value="1"/>
</dbReference>
<dbReference type="InterPro" id="IPR029063">
    <property type="entry name" value="SAM-dependent_MTases_sf"/>
</dbReference>
<evidence type="ECO:0000256" key="1">
    <source>
        <dbReference type="ARBA" id="ARBA00004123"/>
    </source>
</evidence>
<keyword evidence="5 13" id="KW-0489">Methyltransferase</keyword>
<dbReference type="SUPFAM" id="SSF53335">
    <property type="entry name" value="S-adenosyl-L-methionine-dependent methyltransferases"/>
    <property type="match status" value="1"/>
</dbReference>
<sequence>MGDVGAQNRGKHSHKNDNARDPAYFGYYAQLTHQQNMLQDTVRTSTYHSAIIANSALFLNKTVLDVGAGSGILSYFSVQAGAAKVYAVEASDMALKMKKLLDRTDVKNTWMRGKVNVIQSKIEEPDLPIPQVDIIVSEPIGVLLVHERMIESFLHARDKYLKPGGALLPSSGTIFLAPFTDATLWTQTMAKGSLEAAPTRHVTTASPSVHLLVRFWESSNFYGVDLSPLVRDARDEVFGMPVVGTFDPRTLVTAACSHPIDFYTITVSELKEFVIPIQWTANFTGILHGIASWFDIHFAPSASAAIPVVFTLTTAPTAERTHWHQIRFLFKEPLAVNSGETLRGWFHLCVNDMRSYTVEAEVVLGEHEELSKPPLTDPRNPKTTNTHTGPSKPSRSSARRRRDTWELQDQTYYYGYDPAFANTQDYQPEYSCLYFADGQDEPNGETVDMATESGA</sequence>
<dbReference type="GO" id="GO:0005634">
    <property type="term" value="C:nucleus"/>
    <property type="evidence" value="ECO:0007669"/>
    <property type="project" value="UniProtKB-SubCell"/>
</dbReference>
<reference evidence="16 17" key="1">
    <citation type="journal article" date="2015" name="Genome Biol. Evol.">
        <title>Phylogenomic analyses indicate that early fungi evolved digesting cell walls of algal ancestors of land plants.</title>
        <authorList>
            <person name="Chang Y."/>
            <person name="Wang S."/>
            <person name="Sekimoto S."/>
            <person name="Aerts A.L."/>
            <person name="Choi C."/>
            <person name="Clum A."/>
            <person name="LaButti K.M."/>
            <person name="Lindquist E.A."/>
            <person name="Yee Ngan C."/>
            <person name="Ohm R.A."/>
            <person name="Salamov A.A."/>
            <person name="Grigoriev I.V."/>
            <person name="Spatafora J.W."/>
            <person name="Berbee M.L."/>
        </authorList>
    </citation>
    <scope>NUCLEOTIDE SEQUENCE [LARGE SCALE GENOMIC DNA]</scope>
    <source>
        <strain evidence="16 17">JEL478</strain>
    </source>
</reference>
<dbReference type="PROSITE" id="PS51678">
    <property type="entry name" value="SAM_MT_PRMT"/>
    <property type="match status" value="1"/>
</dbReference>
<dbReference type="OrthoDB" id="7848332at2759"/>
<dbReference type="GO" id="GO:0005737">
    <property type="term" value="C:cytoplasm"/>
    <property type="evidence" value="ECO:0007669"/>
    <property type="project" value="UniProtKB-SubCell"/>
</dbReference>
<dbReference type="Pfam" id="PF22528">
    <property type="entry name" value="PRMT_C"/>
    <property type="match status" value="1"/>
</dbReference>
<accession>A0A139ASN5</accession>
<evidence type="ECO:0000256" key="14">
    <source>
        <dbReference type="SAM" id="MobiDB-lite"/>
    </source>
</evidence>
<dbReference type="STRING" id="1344416.A0A139ASN5"/>
<organism evidence="16 17">
    <name type="scientific">Gonapodya prolifera (strain JEL478)</name>
    <name type="common">Monoblepharis prolifera</name>
    <dbReference type="NCBI Taxonomy" id="1344416"/>
    <lineage>
        <taxon>Eukaryota</taxon>
        <taxon>Fungi</taxon>
        <taxon>Fungi incertae sedis</taxon>
        <taxon>Chytridiomycota</taxon>
        <taxon>Chytridiomycota incertae sedis</taxon>
        <taxon>Monoblepharidomycetes</taxon>
        <taxon>Monoblepharidales</taxon>
        <taxon>Gonapodyaceae</taxon>
        <taxon>Gonapodya</taxon>
    </lineage>
</organism>
<evidence type="ECO:0000256" key="11">
    <source>
        <dbReference type="ARBA" id="ARBA00023242"/>
    </source>
</evidence>
<evidence type="ECO:0000256" key="5">
    <source>
        <dbReference type="ARBA" id="ARBA00022603"/>
    </source>
</evidence>
<evidence type="ECO:0000256" key="4">
    <source>
        <dbReference type="ARBA" id="ARBA00022490"/>
    </source>
</evidence>
<dbReference type="InterPro" id="IPR055135">
    <property type="entry name" value="PRMT_dom"/>
</dbReference>
<dbReference type="GO" id="GO:0032259">
    <property type="term" value="P:methylation"/>
    <property type="evidence" value="ECO:0007669"/>
    <property type="project" value="UniProtKB-KW"/>
</dbReference>
<evidence type="ECO:0000256" key="12">
    <source>
        <dbReference type="ARBA" id="ARBA00049086"/>
    </source>
</evidence>
<evidence type="ECO:0000259" key="15">
    <source>
        <dbReference type="Pfam" id="PF22528"/>
    </source>
</evidence>
<dbReference type="OMA" id="NSEPTHW"/>
<keyword evidence="10" id="KW-0804">Transcription</keyword>
<evidence type="ECO:0000256" key="8">
    <source>
        <dbReference type="ARBA" id="ARBA00022853"/>
    </source>
</evidence>
<evidence type="ECO:0000313" key="17">
    <source>
        <dbReference type="Proteomes" id="UP000070544"/>
    </source>
</evidence>
<dbReference type="GO" id="GO:0035242">
    <property type="term" value="F:protein-arginine omega-N asymmetric methyltransferase activity"/>
    <property type="evidence" value="ECO:0007669"/>
    <property type="project" value="UniProtKB-EC"/>
</dbReference>
<feature type="region of interest" description="Disordered" evidence="14">
    <location>
        <begin position="367"/>
        <end position="402"/>
    </location>
</feature>
<proteinExistence type="predicted"/>
<comment type="catalytic activity">
    <reaction evidence="12">
        <text>L-arginyl-[protein] + 2 S-adenosyl-L-methionine = N(omega),N(omega)-dimethyl-L-arginyl-[protein] + 2 S-adenosyl-L-homocysteine + 2 H(+)</text>
        <dbReference type="Rhea" id="RHEA:48096"/>
        <dbReference type="Rhea" id="RHEA-COMP:10532"/>
        <dbReference type="Rhea" id="RHEA-COMP:11991"/>
        <dbReference type="ChEBI" id="CHEBI:15378"/>
        <dbReference type="ChEBI" id="CHEBI:29965"/>
        <dbReference type="ChEBI" id="CHEBI:57856"/>
        <dbReference type="ChEBI" id="CHEBI:59789"/>
        <dbReference type="ChEBI" id="CHEBI:61897"/>
        <dbReference type="EC" id="2.1.1.319"/>
    </reaction>
</comment>
<dbReference type="CDD" id="cd02440">
    <property type="entry name" value="AdoMet_MTases"/>
    <property type="match status" value="1"/>
</dbReference>
<evidence type="ECO:0000256" key="13">
    <source>
        <dbReference type="PROSITE-ProRule" id="PRU01015"/>
    </source>
</evidence>
<keyword evidence="8" id="KW-0156">Chromatin regulator</keyword>
<evidence type="ECO:0000256" key="10">
    <source>
        <dbReference type="ARBA" id="ARBA00023163"/>
    </source>
</evidence>
<keyword evidence="6 13" id="KW-0808">Transferase</keyword>
<evidence type="ECO:0000313" key="16">
    <source>
        <dbReference type="EMBL" id="KXS19758.1"/>
    </source>
</evidence>
<dbReference type="GO" id="GO:0070611">
    <property type="term" value="F:histone H3R2 methyltransferase activity"/>
    <property type="evidence" value="ECO:0007669"/>
    <property type="project" value="TreeGrafter"/>
</dbReference>